<dbReference type="InterPro" id="IPR009057">
    <property type="entry name" value="Homeodomain-like_sf"/>
</dbReference>
<evidence type="ECO:0000313" key="5">
    <source>
        <dbReference type="EMBL" id="TCK06961.1"/>
    </source>
</evidence>
<dbReference type="PANTHER" id="PTHR47893">
    <property type="entry name" value="REGULATORY PROTEIN PCHR"/>
    <property type="match status" value="1"/>
</dbReference>
<dbReference type="AlphaFoldDB" id="A0A4R1GIJ1"/>
<protein>
    <submittedName>
        <fullName evidence="5">AraC-like DNA-binding protein</fullName>
    </submittedName>
</protein>
<dbReference type="SMART" id="SM00342">
    <property type="entry name" value="HTH_ARAC"/>
    <property type="match status" value="1"/>
</dbReference>
<dbReference type="Pfam" id="PF12833">
    <property type="entry name" value="HTH_18"/>
    <property type="match status" value="1"/>
</dbReference>
<dbReference type="InterPro" id="IPR018060">
    <property type="entry name" value="HTH_AraC"/>
</dbReference>
<dbReference type="OrthoDB" id="6670788at2"/>
<dbReference type="InterPro" id="IPR053142">
    <property type="entry name" value="PchR_regulatory_protein"/>
</dbReference>
<evidence type="ECO:0000256" key="1">
    <source>
        <dbReference type="ARBA" id="ARBA00023015"/>
    </source>
</evidence>
<organism evidence="5 6">
    <name type="scientific">Marinobacterium mangrovicola</name>
    <dbReference type="NCBI Taxonomy" id="1476959"/>
    <lineage>
        <taxon>Bacteria</taxon>
        <taxon>Pseudomonadati</taxon>
        <taxon>Pseudomonadota</taxon>
        <taxon>Gammaproteobacteria</taxon>
        <taxon>Oceanospirillales</taxon>
        <taxon>Oceanospirillaceae</taxon>
        <taxon>Marinobacterium</taxon>
    </lineage>
</organism>
<keyword evidence="1" id="KW-0805">Transcription regulation</keyword>
<dbReference type="PANTHER" id="PTHR47893:SF1">
    <property type="entry name" value="REGULATORY PROTEIN PCHR"/>
    <property type="match status" value="1"/>
</dbReference>
<dbReference type="GO" id="GO:0003700">
    <property type="term" value="F:DNA-binding transcription factor activity"/>
    <property type="evidence" value="ECO:0007669"/>
    <property type="project" value="InterPro"/>
</dbReference>
<comment type="caution">
    <text evidence="5">The sequence shown here is derived from an EMBL/GenBank/DDBJ whole genome shotgun (WGS) entry which is preliminary data.</text>
</comment>
<accession>A0A4R1GIJ1</accession>
<dbReference type="SUPFAM" id="SSF46689">
    <property type="entry name" value="Homeodomain-like"/>
    <property type="match status" value="2"/>
</dbReference>
<dbReference type="InterPro" id="IPR018062">
    <property type="entry name" value="HTH_AraC-typ_CS"/>
</dbReference>
<dbReference type="GO" id="GO:0043565">
    <property type="term" value="F:sequence-specific DNA binding"/>
    <property type="evidence" value="ECO:0007669"/>
    <property type="project" value="InterPro"/>
</dbReference>
<sequence length="325" mass="36098">MQPGALEAVRSFRESDFLEFGQEYGIDYRFPDRSLSNSSSAQAEPNPVIAQGRIDEVSLPSGFRFTASELELFQTYSSTSRGHAPLLIVIVLQGIVELSVGALSRELIAGQALSLQLRPEFALEARQQAGQQLKSLTLAFDPALVSQSSAMTPSLTSLLQAIENSVHAWAVPSLLLAQLDKCLLPSVAELQRNLVLEGLALQLIGQGLPEFAYHPADTAPTRQRDFRRLETVRQQLEFEPTRDYTLDGLAQQAAMSASSLRSKFRLVYGVSVFDYLRRCRLELGRRYLEQGYSVQQAAHRAGYRHATNFATAFRREFGVSPRGFI</sequence>
<keyword evidence="6" id="KW-1185">Reference proteome</keyword>
<dbReference type="EMBL" id="SMFU01000008">
    <property type="protein sequence ID" value="TCK06961.1"/>
    <property type="molecule type" value="Genomic_DNA"/>
</dbReference>
<gene>
    <name evidence="5" type="ORF">CLV83_1811</name>
</gene>
<dbReference type="Proteomes" id="UP000294546">
    <property type="component" value="Unassembled WGS sequence"/>
</dbReference>
<keyword evidence="3" id="KW-0804">Transcription</keyword>
<dbReference type="Gene3D" id="1.10.10.60">
    <property type="entry name" value="Homeodomain-like"/>
    <property type="match status" value="1"/>
</dbReference>
<reference evidence="5 6" key="1">
    <citation type="submission" date="2019-03" db="EMBL/GenBank/DDBJ databases">
        <title>Genomic Encyclopedia of Archaeal and Bacterial Type Strains, Phase II (KMG-II): from individual species to whole genera.</title>
        <authorList>
            <person name="Goeker M."/>
        </authorList>
    </citation>
    <scope>NUCLEOTIDE SEQUENCE [LARGE SCALE GENOMIC DNA]</scope>
    <source>
        <strain evidence="5 6">DSM 27697</strain>
    </source>
</reference>
<dbReference type="PROSITE" id="PS00041">
    <property type="entry name" value="HTH_ARAC_FAMILY_1"/>
    <property type="match status" value="1"/>
</dbReference>
<dbReference type="RefSeq" id="WP_132290731.1">
    <property type="nucleotide sequence ID" value="NZ_SMFU01000008.1"/>
</dbReference>
<keyword evidence="2 5" id="KW-0238">DNA-binding</keyword>
<dbReference type="PROSITE" id="PS01124">
    <property type="entry name" value="HTH_ARAC_FAMILY_2"/>
    <property type="match status" value="1"/>
</dbReference>
<evidence type="ECO:0000313" key="6">
    <source>
        <dbReference type="Proteomes" id="UP000294546"/>
    </source>
</evidence>
<evidence type="ECO:0000259" key="4">
    <source>
        <dbReference type="PROSITE" id="PS01124"/>
    </source>
</evidence>
<feature type="domain" description="HTH araC/xylS-type" evidence="4">
    <location>
        <begin position="230"/>
        <end position="325"/>
    </location>
</feature>
<proteinExistence type="predicted"/>
<name>A0A4R1GIJ1_9GAMM</name>
<evidence type="ECO:0000256" key="2">
    <source>
        <dbReference type="ARBA" id="ARBA00023125"/>
    </source>
</evidence>
<evidence type="ECO:0000256" key="3">
    <source>
        <dbReference type="ARBA" id="ARBA00023163"/>
    </source>
</evidence>